<dbReference type="PANTHER" id="PTHR12126">
    <property type="entry name" value="NADH-UBIQUINONE OXIDOREDUCTASE 39 KDA SUBUNIT-RELATED"/>
    <property type="match status" value="1"/>
</dbReference>
<evidence type="ECO:0000313" key="2">
    <source>
        <dbReference type="EMBL" id="GAC68601.1"/>
    </source>
</evidence>
<sequence>MRIAVAGGTGLTGRHVVDRLGSQGHQPVVLARSAGVDLVAGTGIDDALAGVDAVIDVSNIVTQSRPKAVEFFETAGRNLTAAASRAGVRHLVTLSIIGIDDVDTGYYAGKRAQERIARESGVPWTILRAAQFHEFTDQLLGLVPGPIAVIPTMLSQPIAVAEVADALISAATSEPVGMAPELAGPRPRHQPELARRLLRARGSRRLVVPIPMPGAAGRGMRDGKLLPQGDGPRGIQTFEEWLTQQGS</sequence>
<dbReference type="OrthoDB" id="9771302at2"/>
<dbReference type="EMBL" id="BANX01000016">
    <property type="protein sequence ID" value="GAC68601.1"/>
    <property type="molecule type" value="Genomic_DNA"/>
</dbReference>
<dbReference type="InterPro" id="IPR016040">
    <property type="entry name" value="NAD(P)-bd_dom"/>
</dbReference>
<name>M0QJY3_9ACTN</name>
<dbReference type="STRING" id="1223545.GS4_16_01320"/>
<proteinExistence type="predicted"/>
<dbReference type="eggNOG" id="COG0702">
    <property type="taxonomic scope" value="Bacteria"/>
</dbReference>
<feature type="domain" description="NAD(P)-binding" evidence="1">
    <location>
        <begin position="7"/>
        <end position="172"/>
    </location>
</feature>
<dbReference type="Proteomes" id="UP000011666">
    <property type="component" value="Unassembled WGS sequence"/>
</dbReference>
<reference evidence="2 3" key="1">
    <citation type="submission" date="2013-01" db="EMBL/GenBank/DDBJ databases">
        <title>Whole genome shotgun sequence of Gordonia soli NBRC 108243.</title>
        <authorList>
            <person name="Isaki-Nakamura S."/>
            <person name="Hosoyama A."/>
            <person name="Tsuchikane K."/>
            <person name="Ando Y."/>
            <person name="Baba S."/>
            <person name="Ohji S."/>
            <person name="Hamada M."/>
            <person name="Tamura T."/>
            <person name="Yamazoe A."/>
            <person name="Yamazaki S."/>
            <person name="Fujita N."/>
        </authorList>
    </citation>
    <scope>NUCLEOTIDE SEQUENCE [LARGE SCALE GENOMIC DNA]</scope>
    <source>
        <strain evidence="2 3">NBRC 108243</strain>
    </source>
</reference>
<keyword evidence="3" id="KW-1185">Reference proteome</keyword>
<dbReference type="InterPro" id="IPR036291">
    <property type="entry name" value="NAD(P)-bd_dom_sf"/>
</dbReference>
<accession>M0QJY3</accession>
<evidence type="ECO:0000313" key="3">
    <source>
        <dbReference type="Proteomes" id="UP000011666"/>
    </source>
</evidence>
<organism evidence="2 3">
    <name type="scientific">Gordonia soli NBRC 108243</name>
    <dbReference type="NCBI Taxonomy" id="1223545"/>
    <lineage>
        <taxon>Bacteria</taxon>
        <taxon>Bacillati</taxon>
        <taxon>Actinomycetota</taxon>
        <taxon>Actinomycetes</taxon>
        <taxon>Mycobacteriales</taxon>
        <taxon>Gordoniaceae</taxon>
        <taxon>Gordonia</taxon>
    </lineage>
</organism>
<dbReference type="RefSeq" id="WP_007620879.1">
    <property type="nucleotide sequence ID" value="NZ_BANX01000016.1"/>
</dbReference>
<dbReference type="InterPro" id="IPR051207">
    <property type="entry name" value="ComplexI_NDUFA9_subunit"/>
</dbReference>
<comment type="caution">
    <text evidence="2">The sequence shown here is derived from an EMBL/GenBank/DDBJ whole genome shotgun (WGS) entry which is preliminary data.</text>
</comment>
<dbReference type="SUPFAM" id="SSF51735">
    <property type="entry name" value="NAD(P)-binding Rossmann-fold domains"/>
    <property type="match status" value="1"/>
</dbReference>
<dbReference type="AlphaFoldDB" id="M0QJY3"/>
<dbReference type="Pfam" id="PF13460">
    <property type="entry name" value="NAD_binding_10"/>
    <property type="match status" value="1"/>
</dbReference>
<protein>
    <recommendedName>
        <fullName evidence="1">NAD(P)-binding domain-containing protein</fullName>
    </recommendedName>
</protein>
<dbReference type="GO" id="GO:0044877">
    <property type="term" value="F:protein-containing complex binding"/>
    <property type="evidence" value="ECO:0007669"/>
    <property type="project" value="TreeGrafter"/>
</dbReference>
<evidence type="ECO:0000259" key="1">
    <source>
        <dbReference type="Pfam" id="PF13460"/>
    </source>
</evidence>
<gene>
    <name evidence="2" type="ORF">GS4_16_01320</name>
</gene>
<dbReference type="Gene3D" id="3.40.50.720">
    <property type="entry name" value="NAD(P)-binding Rossmann-like Domain"/>
    <property type="match status" value="1"/>
</dbReference>
<dbReference type="PANTHER" id="PTHR12126:SF11">
    <property type="entry name" value="NADH DEHYDROGENASE [UBIQUINONE] 1 ALPHA SUBCOMPLEX SUBUNIT 9, MITOCHONDRIAL"/>
    <property type="match status" value="1"/>
</dbReference>